<reference evidence="7 8" key="1">
    <citation type="submission" date="2015-04" db="EMBL/GenBank/DDBJ databases">
        <authorList>
            <person name="Syromyatnikov M.Y."/>
            <person name="Popov V.N."/>
        </authorList>
    </citation>
    <scope>NUCLEOTIDE SEQUENCE [LARGE SCALE GENOMIC DNA]</scope>
</reference>
<dbReference type="AlphaFoldDB" id="A0A1J1I4T2"/>
<evidence type="ECO:0000256" key="5">
    <source>
        <dbReference type="SAM" id="SignalP"/>
    </source>
</evidence>
<comment type="subcellular location">
    <subcellularLocation>
        <location evidence="1">Secreted</location>
    </subcellularLocation>
</comment>
<proteinExistence type="inferred from homology"/>
<dbReference type="PANTHER" id="PTHR21066:SF3">
    <property type="entry name" value="IP02236P"/>
    <property type="match status" value="1"/>
</dbReference>
<organism evidence="7 8">
    <name type="scientific">Clunio marinus</name>
    <dbReference type="NCBI Taxonomy" id="568069"/>
    <lineage>
        <taxon>Eukaryota</taxon>
        <taxon>Metazoa</taxon>
        <taxon>Ecdysozoa</taxon>
        <taxon>Arthropoda</taxon>
        <taxon>Hexapoda</taxon>
        <taxon>Insecta</taxon>
        <taxon>Pterygota</taxon>
        <taxon>Neoptera</taxon>
        <taxon>Endopterygota</taxon>
        <taxon>Diptera</taxon>
        <taxon>Nematocera</taxon>
        <taxon>Chironomoidea</taxon>
        <taxon>Chironomidae</taxon>
        <taxon>Clunio</taxon>
    </lineage>
</organism>
<dbReference type="PANTHER" id="PTHR21066">
    <property type="entry name" value="ODORANT-BINDING PROTEIN 59A-RELATED"/>
    <property type="match status" value="1"/>
</dbReference>
<dbReference type="OrthoDB" id="7718797at2759"/>
<keyword evidence="4" id="KW-0964">Secreted</keyword>
<feature type="domain" description="OBP47-like" evidence="6">
    <location>
        <begin position="52"/>
        <end position="175"/>
    </location>
</feature>
<evidence type="ECO:0000313" key="8">
    <source>
        <dbReference type="Proteomes" id="UP000183832"/>
    </source>
</evidence>
<dbReference type="InterPro" id="IPR052295">
    <property type="entry name" value="Odorant-binding_protein"/>
</dbReference>
<sequence length="196" mass="22163">MKAFIIYFICFGVVFINQTAAQCDKLPEEMDLEECCNFPDMSFDDAIDKIVDQLKDQHLDGFMMACKVSESLFKELKLTKGTEIDDAATQKYIDTQVHDPNWKPVTKAAVTDCLKYVSEKKDAIAKILEAAPFNIKKDKCNASFVAMGACYHFKVYQSCPKDQWTESKKCSATKDWIVKCSNNMDIVKAFGSLNKA</sequence>
<comment type="similarity">
    <text evidence="2">Belongs to the PBP/GOBP family.</text>
</comment>
<gene>
    <name evidence="7" type="ORF">CLUMA_CG008104</name>
</gene>
<keyword evidence="3" id="KW-0813">Transport</keyword>
<accession>A0A1J1I4T2</accession>
<dbReference type="EMBL" id="CVRI01000039">
    <property type="protein sequence ID" value="CRK94604.1"/>
    <property type="molecule type" value="Genomic_DNA"/>
</dbReference>
<evidence type="ECO:0000313" key="7">
    <source>
        <dbReference type="EMBL" id="CRK94604.1"/>
    </source>
</evidence>
<evidence type="ECO:0000256" key="2">
    <source>
        <dbReference type="ARBA" id="ARBA00008098"/>
    </source>
</evidence>
<dbReference type="Proteomes" id="UP000183832">
    <property type="component" value="Unassembled WGS sequence"/>
</dbReference>
<evidence type="ECO:0000259" key="6">
    <source>
        <dbReference type="Pfam" id="PF22651"/>
    </source>
</evidence>
<feature type="signal peptide" evidence="5">
    <location>
        <begin position="1"/>
        <end position="21"/>
    </location>
</feature>
<protein>
    <submittedName>
        <fullName evidence="7">CLUMA_CG008104, isoform A</fullName>
    </submittedName>
</protein>
<dbReference type="Gene3D" id="1.10.238.270">
    <property type="match status" value="1"/>
</dbReference>
<keyword evidence="5" id="KW-0732">Signal</keyword>
<evidence type="ECO:0000256" key="3">
    <source>
        <dbReference type="ARBA" id="ARBA00022448"/>
    </source>
</evidence>
<dbReference type="GO" id="GO:0005576">
    <property type="term" value="C:extracellular region"/>
    <property type="evidence" value="ECO:0007669"/>
    <property type="project" value="UniProtKB-SubCell"/>
</dbReference>
<evidence type="ECO:0000256" key="4">
    <source>
        <dbReference type="ARBA" id="ARBA00022525"/>
    </source>
</evidence>
<evidence type="ECO:0000256" key="1">
    <source>
        <dbReference type="ARBA" id="ARBA00004613"/>
    </source>
</evidence>
<keyword evidence="8" id="KW-1185">Reference proteome</keyword>
<dbReference type="InterPro" id="IPR054577">
    <property type="entry name" value="OBP47-like_dom"/>
</dbReference>
<name>A0A1J1I4T2_9DIPT</name>
<dbReference type="Pfam" id="PF22651">
    <property type="entry name" value="OBP47_like"/>
    <property type="match status" value="1"/>
</dbReference>
<feature type="chain" id="PRO_5011955615" evidence="5">
    <location>
        <begin position="22"/>
        <end position="196"/>
    </location>
</feature>